<dbReference type="GO" id="GO:0005524">
    <property type="term" value="F:ATP binding"/>
    <property type="evidence" value="ECO:0007669"/>
    <property type="project" value="UniProtKB-KW"/>
</dbReference>
<reference evidence="11 12" key="1">
    <citation type="journal article" date="2021" name="Elife">
        <title>Chloroplast acquisition without the gene transfer in kleptoplastic sea slugs, Plakobranchus ocellatus.</title>
        <authorList>
            <person name="Maeda T."/>
            <person name="Takahashi S."/>
            <person name="Yoshida T."/>
            <person name="Shimamura S."/>
            <person name="Takaki Y."/>
            <person name="Nagai Y."/>
            <person name="Toyoda A."/>
            <person name="Suzuki Y."/>
            <person name="Arimoto A."/>
            <person name="Ishii H."/>
            <person name="Satoh N."/>
            <person name="Nishiyama T."/>
            <person name="Hasebe M."/>
            <person name="Maruyama T."/>
            <person name="Minagawa J."/>
            <person name="Obokata J."/>
            <person name="Shigenobu S."/>
        </authorList>
    </citation>
    <scope>NUCLEOTIDE SEQUENCE [LARGE SCALE GENOMIC DNA]</scope>
</reference>
<dbReference type="GO" id="GO:0016887">
    <property type="term" value="F:ATP hydrolysis activity"/>
    <property type="evidence" value="ECO:0007669"/>
    <property type="project" value="InterPro"/>
</dbReference>
<dbReference type="Gene3D" id="3.40.50.300">
    <property type="entry name" value="P-loop containing nucleotide triphosphate hydrolases"/>
    <property type="match status" value="1"/>
</dbReference>
<dbReference type="InterPro" id="IPR049337">
    <property type="entry name" value="TOR1A_C"/>
</dbReference>
<dbReference type="InterPro" id="IPR010448">
    <property type="entry name" value="Torsin"/>
</dbReference>
<comment type="similarity">
    <text evidence="2 8">Belongs to the ClpA/ClpB family. Torsin subfamily.</text>
</comment>
<dbReference type="PANTHER" id="PTHR10760:SF2">
    <property type="entry name" value="LD13476P-RELATED"/>
    <property type="match status" value="1"/>
</dbReference>
<dbReference type="GO" id="GO:0005788">
    <property type="term" value="C:endoplasmic reticulum lumen"/>
    <property type="evidence" value="ECO:0007669"/>
    <property type="project" value="UniProtKB-SubCell"/>
</dbReference>
<dbReference type="InterPro" id="IPR017378">
    <property type="entry name" value="Torsin_1/2"/>
</dbReference>
<keyword evidence="4 9" id="KW-0547">Nucleotide-binding</keyword>
<dbReference type="Proteomes" id="UP000735302">
    <property type="component" value="Unassembled WGS sequence"/>
</dbReference>
<dbReference type="PANTHER" id="PTHR10760">
    <property type="entry name" value="TORSIN"/>
    <property type="match status" value="1"/>
</dbReference>
<keyword evidence="5 8" id="KW-0256">Endoplasmic reticulum</keyword>
<dbReference type="InterPro" id="IPR027417">
    <property type="entry name" value="P-loop_NTPase"/>
</dbReference>
<keyword evidence="12" id="KW-1185">Reference proteome</keyword>
<dbReference type="PRINTS" id="PR00300">
    <property type="entry name" value="CLPPROTEASEA"/>
</dbReference>
<keyword evidence="7" id="KW-0325">Glycoprotein</keyword>
<proteinExistence type="inferred from homology"/>
<gene>
    <name evidence="11" type="ORF">PoB_000599800</name>
</gene>
<organism evidence="11 12">
    <name type="scientific">Plakobranchus ocellatus</name>
    <dbReference type="NCBI Taxonomy" id="259542"/>
    <lineage>
        <taxon>Eukaryota</taxon>
        <taxon>Metazoa</taxon>
        <taxon>Spiralia</taxon>
        <taxon>Lophotrochozoa</taxon>
        <taxon>Mollusca</taxon>
        <taxon>Gastropoda</taxon>
        <taxon>Heterobranchia</taxon>
        <taxon>Euthyneura</taxon>
        <taxon>Panpulmonata</taxon>
        <taxon>Sacoglossa</taxon>
        <taxon>Placobranchoidea</taxon>
        <taxon>Plakobranchidae</taxon>
        <taxon>Plakobranchus</taxon>
    </lineage>
</organism>
<evidence type="ECO:0000256" key="3">
    <source>
        <dbReference type="ARBA" id="ARBA00022729"/>
    </source>
</evidence>
<dbReference type="PIRSF" id="PIRSF038079">
    <property type="entry name" value="Torsin_2A"/>
    <property type="match status" value="1"/>
</dbReference>
<protein>
    <recommendedName>
        <fullName evidence="8">Torsin</fullName>
    </recommendedName>
</protein>
<dbReference type="InterPro" id="IPR001270">
    <property type="entry name" value="ClpA/B"/>
</dbReference>
<dbReference type="FunFam" id="3.40.50.300:FF:002276">
    <property type="entry name" value="Torsin, putative"/>
    <property type="match status" value="1"/>
</dbReference>
<dbReference type="Pfam" id="PF21376">
    <property type="entry name" value="TOR1A_C"/>
    <property type="match status" value="1"/>
</dbReference>
<evidence type="ECO:0000256" key="6">
    <source>
        <dbReference type="ARBA" id="ARBA00022840"/>
    </source>
</evidence>
<accession>A0AAV3YBG9</accession>
<evidence type="ECO:0000256" key="5">
    <source>
        <dbReference type="ARBA" id="ARBA00022824"/>
    </source>
</evidence>
<evidence type="ECO:0000256" key="7">
    <source>
        <dbReference type="ARBA" id="ARBA00023180"/>
    </source>
</evidence>
<dbReference type="AlphaFoldDB" id="A0AAV3YBG9"/>
<evidence type="ECO:0000313" key="12">
    <source>
        <dbReference type="Proteomes" id="UP000735302"/>
    </source>
</evidence>
<keyword evidence="6 9" id="KW-0067">ATP-binding</keyword>
<evidence type="ECO:0000256" key="1">
    <source>
        <dbReference type="ARBA" id="ARBA00004319"/>
    </source>
</evidence>
<evidence type="ECO:0000256" key="2">
    <source>
        <dbReference type="ARBA" id="ARBA00006235"/>
    </source>
</evidence>
<feature type="binding site" evidence="9">
    <location>
        <begin position="79"/>
        <end position="86"/>
    </location>
    <ligand>
        <name>ATP</name>
        <dbReference type="ChEBI" id="CHEBI:30616"/>
    </ligand>
</feature>
<feature type="domain" description="Torsin-1A C-terminal" evidence="10">
    <location>
        <begin position="250"/>
        <end position="313"/>
    </location>
</feature>
<comment type="caution">
    <text evidence="11">The sequence shown here is derived from an EMBL/GenBank/DDBJ whole genome shotgun (WGS) entry which is preliminary data.</text>
</comment>
<dbReference type="EMBL" id="BLXT01000663">
    <property type="protein sequence ID" value="GFN79492.1"/>
    <property type="molecule type" value="Genomic_DNA"/>
</dbReference>
<evidence type="ECO:0000256" key="4">
    <source>
        <dbReference type="ARBA" id="ARBA00022741"/>
    </source>
</evidence>
<sequence length="325" mass="37039">MAGVAGVGSLIYTGYNGLKCRMFVCCDKRQISLNLEGLRNDLTHKLHGQHLVQKAVIGHIKGHNDIENPPKALVLSFHGLTGVGKNFVSRIIAENLYKGGLSSRYVHLISATRDFPHEGMVEFYKEQLKDWIEGNVTKCERSMFIFDEVDKLPASLLDAMKPYLDYYDHLKGVSYRKAIFIFLSNAGGPKIGQIMFDHWKSGKKREDIKLSDLENSVMLSAINTDSQNGLWHSQLISSHLITAFIPFLPLEKEHVKKCIKDDIIKKYLSFYPSHRHVPEKYVDEVMEELTFQPALEKVFSVTGCKRVAEKVNYVMMDKDLSRDEL</sequence>
<evidence type="ECO:0000313" key="11">
    <source>
        <dbReference type="EMBL" id="GFN79492.1"/>
    </source>
</evidence>
<dbReference type="SUPFAM" id="SSF52540">
    <property type="entry name" value="P-loop containing nucleoside triphosphate hydrolases"/>
    <property type="match status" value="1"/>
</dbReference>
<dbReference type="GO" id="GO:0071218">
    <property type="term" value="P:cellular response to misfolded protein"/>
    <property type="evidence" value="ECO:0007669"/>
    <property type="project" value="TreeGrafter"/>
</dbReference>
<keyword evidence="3" id="KW-0732">Signal</keyword>
<dbReference type="Pfam" id="PF06309">
    <property type="entry name" value="Torsin"/>
    <property type="match status" value="1"/>
</dbReference>
<evidence type="ECO:0000259" key="10">
    <source>
        <dbReference type="Pfam" id="PF21376"/>
    </source>
</evidence>
<evidence type="ECO:0000256" key="9">
    <source>
        <dbReference type="PIRSR" id="PIRSR038079-1"/>
    </source>
</evidence>
<name>A0AAV3YBG9_9GAST</name>
<comment type="subcellular location">
    <subcellularLocation>
        <location evidence="1 8">Endoplasmic reticulum lumen</location>
    </subcellularLocation>
</comment>
<evidence type="ECO:0000256" key="8">
    <source>
        <dbReference type="PIRNR" id="PIRNR038079"/>
    </source>
</evidence>